<dbReference type="RefSeq" id="WP_379093012.1">
    <property type="nucleotide sequence ID" value="NZ_JBHUGZ010000001.1"/>
</dbReference>
<dbReference type="InterPro" id="IPR028082">
    <property type="entry name" value="Peripla_BP_I"/>
</dbReference>
<dbReference type="GO" id="GO:0003677">
    <property type="term" value="F:DNA binding"/>
    <property type="evidence" value="ECO:0007669"/>
    <property type="project" value="UniProtKB-KW"/>
</dbReference>
<dbReference type="CDD" id="cd06307">
    <property type="entry name" value="PBP1_sugar_binding"/>
    <property type="match status" value="1"/>
</dbReference>
<reference evidence="6" key="1">
    <citation type="journal article" date="2019" name="Int. J. Syst. Evol. Microbiol.">
        <title>The Global Catalogue of Microorganisms (GCM) 10K type strain sequencing project: providing services to taxonomists for standard genome sequencing and annotation.</title>
        <authorList>
            <consortium name="The Broad Institute Genomics Platform"/>
            <consortium name="The Broad Institute Genome Sequencing Center for Infectious Disease"/>
            <person name="Wu L."/>
            <person name="Ma J."/>
        </authorList>
    </citation>
    <scope>NUCLEOTIDE SEQUENCE [LARGE SCALE GENOMIC DNA]</scope>
    <source>
        <strain evidence="6">CGMCC 1.16225</strain>
    </source>
</reference>
<dbReference type="Proteomes" id="UP001597405">
    <property type="component" value="Unassembled WGS sequence"/>
</dbReference>
<gene>
    <name evidence="5" type="ORF">ACFSOZ_02105</name>
</gene>
<dbReference type="Gene3D" id="1.10.260.40">
    <property type="entry name" value="lambda repressor-like DNA-binding domains"/>
    <property type="match status" value="1"/>
</dbReference>
<comment type="caution">
    <text evidence="5">The sequence shown here is derived from an EMBL/GenBank/DDBJ whole genome shotgun (WGS) entry which is preliminary data.</text>
</comment>
<dbReference type="EMBL" id="JBHUGZ010000001">
    <property type="protein sequence ID" value="MFD1981499.1"/>
    <property type="molecule type" value="Genomic_DNA"/>
</dbReference>
<evidence type="ECO:0000259" key="4">
    <source>
        <dbReference type="PROSITE" id="PS50932"/>
    </source>
</evidence>
<dbReference type="InterPro" id="IPR000843">
    <property type="entry name" value="HTH_LacI"/>
</dbReference>
<dbReference type="InterPro" id="IPR025997">
    <property type="entry name" value="SBP_2_dom"/>
</dbReference>
<dbReference type="PANTHER" id="PTHR30146:SF152">
    <property type="entry name" value="TRANSCRIPTIONAL REGULATORY PROTEIN"/>
    <property type="match status" value="1"/>
</dbReference>
<dbReference type="SMART" id="SM00354">
    <property type="entry name" value="HTH_LACI"/>
    <property type="match status" value="1"/>
</dbReference>
<dbReference type="PANTHER" id="PTHR30146">
    <property type="entry name" value="LACI-RELATED TRANSCRIPTIONAL REPRESSOR"/>
    <property type="match status" value="1"/>
</dbReference>
<protein>
    <submittedName>
        <fullName evidence="5">LacI family DNA-binding transcriptional regulator</fullName>
    </submittedName>
</protein>
<evidence type="ECO:0000313" key="6">
    <source>
        <dbReference type="Proteomes" id="UP001597405"/>
    </source>
</evidence>
<evidence type="ECO:0000313" key="5">
    <source>
        <dbReference type="EMBL" id="MFD1981499.1"/>
    </source>
</evidence>
<keyword evidence="1" id="KW-0805">Transcription regulation</keyword>
<evidence type="ECO:0000256" key="2">
    <source>
        <dbReference type="ARBA" id="ARBA00023125"/>
    </source>
</evidence>
<sequence>MRHIASKRLISRPTIRDLASAAGVSVATVNRVLSGVAGVREPTREAVRAAAEAIDFYGVGAIQSRNAAARQRFRFGVLLLQPHRPFYQLLAEALRSAAANVDADVDIKVEHLEDLSPENTASRALALAQTCQAICITTAVHPTVTHALETIQSTGVPVFGLISQLSATGQFPYIGLDDWKVGRTAAWAFANVCHAPGKLGILMGNHRYRNQEMNESGFRSYFREHAPEFVLLEPLSTFESSAIAHEMTERLLREHPDISGLYVSGGGITGVMAAVRASGWAGKLVVVGYELMDVTRAALLDGTLTLVIAHPLRRLAAATVDSMIRAVKGSADPSSYTSVVPFEIFTKENI</sequence>
<keyword evidence="6" id="KW-1185">Reference proteome</keyword>
<dbReference type="SUPFAM" id="SSF53822">
    <property type="entry name" value="Periplasmic binding protein-like I"/>
    <property type="match status" value="1"/>
</dbReference>
<dbReference type="PROSITE" id="PS00356">
    <property type="entry name" value="HTH_LACI_1"/>
    <property type="match status" value="1"/>
</dbReference>
<name>A0ABW4U5I9_9HYPH</name>
<dbReference type="PROSITE" id="PS50932">
    <property type="entry name" value="HTH_LACI_2"/>
    <property type="match status" value="1"/>
</dbReference>
<dbReference type="SUPFAM" id="SSF47413">
    <property type="entry name" value="lambda repressor-like DNA-binding domains"/>
    <property type="match status" value="1"/>
</dbReference>
<accession>A0ABW4U5I9</accession>
<keyword evidence="2 5" id="KW-0238">DNA-binding</keyword>
<organism evidence="5 6">
    <name type="scientific">Mesorhizobium newzealandense</name>
    <dbReference type="NCBI Taxonomy" id="1300302"/>
    <lineage>
        <taxon>Bacteria</taxon>
        <taxon>Pseudomonadati</taxon>
        <taxon>Pseudomonadota</taxon>
        <taxon>Alphaproteobacteria</taxon>
        <taxon>Hyphomicrobiales</taxon>
        <taxon>Phyllobacteriaceae</taxon>
        <taxon>Mesorhizobium</taxon>
    </lineage>
</organism>
<evidence type="ECO:0000256" key="1">
    <source>
        <dbReference type="ARBA" id="ARBA00023015"/>
    </source>
</evidence>
<keyword evidence="3" id="KW-0804">Transcription</keyword>
<dbReference type="Pfam" id="PF00356">
    <property type="entry name" value="LacI"/>
    <property type="match status" value="1"/>
</dbReference>
<evidence type="ECO:0000256" key="3">
    <source>
        <dbReference type="ARBA" id="ARBA00023163"/>
    </source>
</evidence>
<dbReference type="InterPro" id="IPR010982">
    <property type="entry name" value="Lambda_DNA-bd_dom_sf"/>
</dbReference>
<proteinExistence type="predicted"/>
<dbReference type="Gene3D" id="3.40.50.2300">
    <property type="match status" value="2"/>
</dbReference>
<dbReference type="Pfam" id="PF13407">
    <property type="entry name" value="Peripla_BP_4"/>
    <property type="match status" value="1"/>
</dbReference>
<feature type="domain" description="HTH lacI-type" evidence="4">
    <location>
        <begin position="13"/>
        <end position="74"/>
    </location>
</feature>